<feature type="signal peptide" evidence="1">
    <location>
        <begin position="1"/>
        <end position="21"/>
    </location>
</feature>
<gene>
    <name evidence="2" type="ORF">rCG_21534</name>
</gene>
<name>A6J271_RAT</name>
<evidence type="ECO:0000313" key="3">
    <source>
        <dbReference type="Proteomes" id="UP000234681"/>
    </source>
</evidence>
<reference evidence="2 3" key="1">
    <citation type="submission" date="2005-07" db="EMBL/GenBank/DDBJ databases">
        <authorList>
            <person name="Mural R.J."/>
            <person name="Li P.W."/>
            <person name="Adams M.D."/>
            <person name="Amanatides P.G."/>
            <person name="Baden-Tillson H."/>
            <person name="Barnstead M."/>
            <person name="Chin S.H."/>
            <person name="Dew I."/>
            <person name="Evans C.A."/>
            <person name="Ferriera S."/>
            <person name="Flanigan M."/>
            <person name="Fosler C."/>
            <person name="Glodek A."/>
            <person name="Gu Z."/>
            <person name="Holt R.A."/>
            <person name="Jennings D."/>
            <person name="Kraft C.L."/>
            <person name="Lu F."/>
            <person name="Nguyen T."/>
            <person name="Nusskern D.R."/>
            <person name="Pfannkoch C.M."/>
            <person name="Sitter C."/>
            <person name="Sutton G.G."/>
            <person name="Venter J.C."/>
            <person name="Wang Z."/>
            <person name="Woodage T."/>
            <person name="Zheng X.H."/>
            <person name="Zhong F."/>
        </authorList>
    </citation>
    <scope>NUCLEOTIDE SEQUENCE [LARGE SCALE GENOMIC DNA]</scope>
    <source>
        <strain>BN</strain>
        <strain evidence="3">Sprague-Dawley</strain>
    </source>
</reference>
<feature type="chain" id="PRO_5039901549" evidence="1">
    <location>
        <begin position="22"/>
        <end position="44"/>
    </location>
</feature>
<keyword evidence="1" id="KW-0732">Signal</keyword>
<dbReference type="AlphaFoldDB" id="A6J271"/>
<accession>A6J271</accession>
<dbReference type="EMBL" id="CH473973">
    <property type="protein sequence ID" value="EDM14010.1"/>
    <property type="molecule type" value="Genomic_DNA"/>
</dbReference>
<organism evidence="2 3">
    <name type="scientific">Rattus norvegicus</name>
    <name type="common">Rat</name>
    <dbReference type="NCBI Taxonomy" id="10116"/>
    <lineage>
        <taxon>Eukaryota</taxon>
        <taxon>Metazoa</taxon>
        <taxon>Chordata</taxon>
        <taxon>Craniata</taxon>
        <taxon>Vertebrata</taxon>
        <taxon>Euteleostomi</taxon>
        <taxon>Mammalia</taxon>
        <taxon>Eutheria</taxon>
        <taxon>Euarchontoglires</taxon>
        <taxon>Glires</taxon>
        <taxon>Rodentia</taxon>
        <taxon>Myomorpha</taxon>
        <taxon>Muroidea</taxon>
        <taxon>Muridae</taxon>
        <taxon>Murinae</taxon>
        <taxon>Rattus</taxon>
    </lineage>
</organism>
<proteinExistence type="predicted"/>
<dbReference type="Proteomes" id="UP000234681">
    <property type="component" value="Chromosome 12"/>
</dbReference>
<evidence type="ECO:0000313" key="2">
    <source>
        <dbReference type="EMBL" id="EDM14010.1"/>
    </source>
</evidence>
<sequence length="44" mass="4706">MSLPTYLILTLLISAPFSVLGPPCIIAATRDQLPSLTETLSHLP</sequence>
<evidence type="ECO:0000256" key="1">
    <source>
        <dbReference type="SAM" id="SignalP"/>
    </source>
</evidence>
<protein>
    <submittedName>
        <fullName evidence="2">RCG21534</fullName>
    </submittedName>
</protein>